<feature type="chain" id="PRO_5028812834" evidence="2">
    <location>
        <begin position="24"/>
        <end position="102"/>
    </location>
</feature>
<protein>
    <submittedName>
        <fullName evidence="3">Uncharacterized protein</fullName>
    </submittedName>
</protein>
<dbReference type="RefSeq" id="WP_175208055.1">
    <property type="nucleotide sequence ID" value="NZ_CADILG010000023.1"/>
</dbReference>
<evidence type="ECO:0000256" key="2">
    <source>
        <dbReference type="SAM" id="SignalP"/>
    </source>
</evidence>
<evidence type="ECO:0000313" key="3">
    <source>
        <dbReference type="EMBL" id="CAB3881286.1"/>
    </source>
</evidence>
<sequence>MQKFQRMHLLAATVLLSMAAATAAAEPATPDLAPQPAKPIATQDERAPQNATTPAGSTERLHIGLSDSSTKLVLPWFITELTDAVNEGKSLGDTAKGLAQGL</sequence>
<gene>
    <name evidence="3" type="ORF">LMG26858_03241</name>
</gene>
<proteinExistence type="predicted"/>
<evidence type="ECO:0000256" key="1">
    <source>
        <dbReference type="SAM" id="MobiDB-lite"/>
    </source>
</evidence>
<dbReference type="EMBL" id="CADILG010000023">
    <property type="protein sequence ID" value="CAB3881286.1"/>
    <property type="molecule type" value="Genomic_DNA"/>
</dbReference>
<organism evidence="3 4">
    <name type="scientific">Achromobacter anxifer</name>
    <dbReference type="NCBI Taxonomy" id="1287737"/>
    <lineage>
        <taxon>Bacteria</taxon>
        <taxon>Pseudomonadati</taxon>
        <taxon>Pseudomonadota</taxon>
        <taxon>Betaproteobacteria</taxon>
        <taxon>Burkholderiales</taxon>
        <taxon>Alcaligenaceae</taxon>
        <taxon>Achromobacter</taxon>
    </lineage>
</organism>
<dbReference type="AlphaFoldDB" id="A0A6S7DIQ5"/>
<keyword evidence="2" id="KW-0732">Signal</keyword>
<keyword evidence="4" id="KW-1185">Reference proteome</keyword>
<feature type="compositionally biased region" description="Low complexity" evidence="1">
    <location>
        <begin position="25"/>
        <end position="34"/>
    </location>
</feature>
<name>A0A6S7DIQ5_9BURK</name>
<accession>A0A6S7DIQ5</accession>
<reference evidence="3 4" key="1">
    <citation type="submission" date="2020-04" db="EMBL/GenBank/DDBJ databases">
        <authorList>
            <person name="De Canck E."/>
        </authorList>
    </citation>
    <scope>NUCLEOTIDE SEQUENCE [LARGE SCALE GENOMIC DNA]</scope>
    <source>
        <strain evidence="3 4">LMG 26858</strain>
    </source>
</reference>
<feature type="signal peptide" evidence="2">
    <location>
        <begin position="1"/>
        <end position="23"/>
    </location>
</feature>
<feature type="region of interest" description="Disordered" evidence="1">
    <location>
        <begin position="25"/>
        <end position="61"/>
    </location>
</feature>
<evidence type="ECO:0000313" key="4">
    <source>
        <dbReference type="Proteomes" id="UP000494117"/>
    </source>
</evidence>
<dbReference type="Proteomes" id="UP000494117">
    <property type="component" value="Unassembled WGS sequence"/>
</dbReference>